<reference evidence="2 3" key="1">
    <citation type="submission" date="2024-09" db="EMBL/GenBank/DDBJ databases">
        <title>Chromosome-scale assembly of Riccia fluitans.</title>
        <authorList>
            <person name="Paukszto L."/>
            <person name="Sawicki J."/>
            <person name="Karawczyk K."/>
            <person name="Piernik-Szablinska J."/>
            <person name="Szczecinska M."/>
            <person name="Mazdziarz M."/>
        </authorList>
    </citation>
    <scope>NUCLEOTIDE SEQUENCE [LARGE SCALE GENOMIC DNA]</scope>
    <source>
        <strain evidence="2">Rf_01</strain>
        <tissue evidence="2">Aerial parts of the thallus</tissue>
    </source>
</reference>
<dbReference type="Proteomes" id="UP001605036">
    <property type="component" value="Unassembled WGS sequence"/>
</dbReference>
<proteinExistence type="predicted"/>
<sequence length="76" mass="8109">MARQGSRRRNGTLSSRNLEAAQGDPLEELRSARKWHPPQNQNSGGEGGGGGAMSNRLVRPGFYSAAHSGALKGQMF</sequence>
<comment type="caution">
    <text evidence="2">The sequence shown here is derived from an EMBL/GenBank/DDBJ whole genome shotgun (WGS) entry which is preliminary data.</text>
</comment>
<evidence type="ECO:0000313" key="2">
    <source>
        <dbReference type="EMBL" id="KAL2643229.1"/>
    </source>
</evidence>
<keyword evidence="3" id="KW-1185">Reference proteome</keyword>
<accession>A0ABD1Z621</accession>
<protein>
    <submittedName>
        <fullName evidence="2">Uncharacterized protein</fullName>
    </submittedName>
</protein>
<feature type="compositionally biased region" description="Basic residues" evidence="1">
    <location>
        <begin position="1"/>
        <end position="10"/>
    </location>
</feature>
<dbReference type="EMBL" id="JBHFFA010000002">
    <property type="protein sequence ID" value="KAL2643229.1"/>
    <property type="molecule type" value="Genomic_DNA"/>
</dbReference>
<evidence type="ECO:0000313" key="3">
    <source>
        <dbReference type="Proteomes" id="UP001605036"/>
    </source>
</evidence>
<evidence type="ECO:0000256" key="1">
    <source>
        <dbReference type="SAM" id="MobiDB-lite"/>
    </source>
</evidence>
<gene>
    <name evidence="2" type="ORF">R1flu_010816</name>
</gene>
<feature type="region of interest" description="Disordered" evidence="1">
    <location>
        <begin position="1"/>
        <end position="57"/>
    </location>
</feature>
<dbReference type="AlphaFoldDB" id="A0ABD1Z621"/>
<name>A0ABD1Z621_9MARC</name>
<organism evidence="2 3">
    <name type="scientific">Riccia fluitans</name>
    <dbReference type="NCBI Taxonomy" id="41844"/>
    <lineage>
        <taxon>Eukaryota</taxon>
        <taxon>Viridiplantae</taxon>
        <taxon>Streptophyta</taxon>
        <taxon>Embryophyta</taxon>
        <taxon>Marchantiophyta</taxon>
        <taxon>Marchantiopsida</taxon>
        <taxon>Marchantiidae</taxon>
        <taxon>Marchantiales</taxon>
        <taxon>Ricciaceae</taxon>
        <taxon>Riccia</taxon>
    </lineage>
</organism>